<feature type="transmembrane region" description="Helical" evidence="8">
    <location>
        <begin position="319"/>
        <end position="339"/>
    </location>
</feature>
<accession>A0A558DAS9</accession>
<dbReference type="InterPro" id="IPR038731">
    <property type="entry name" value="RgtA/B/C-like"/>
</dbReference>
<dbReference type="GO" id="GO:0016763">
    <property type="term" value="F:pentosyltransferase activity"/>
    <property type="evidence" value="ECO:0007669"/>
    <property type="project" value="TreeGrafter"/>
</dbReference>
<evidence type="ECO:0000256" key="3">
    <source>
        <dbReference type="ARBA" id="ARBA00022676"/>
    </source>
</evidence>
<feature type="transmembrane region" description="Helical" evidence="8">
    <location>
        <begin position="205"/>
        <end position="226"/>
    </location>
</feature>
<comment type="caution">
    <text evidence="10">The sequence shown here is derived from an EMBL/GenBank/DDBJ whole genome shotgun (WGS) entry which is preliminary data.</text>
</comment>
<evidence type="ECO:0000256" key="1">
    <source>
        <dbReference type="ARBA" id="ARBA00004651"/>
    </source>
</evidence>
<reference evidence="10 11" key="1">
    <citation type="submission" date="2019-07" db="EMBL/GenBank/DDBJ databases">
        <title>The pathways for chlorine oxyanion respiration interact through the shared metabolite chlorate.</title>
        <authorList>
            <person name="Barnum T.P."/>
            <person name="Cheng Y."/>
            <person name="Hill K.A."/>
            <person name="Lucas L.N."/>
            <person name="Carlson H.K."/>
            <person name="Coates J.D."/>
        </authorList>
    </citation>
    <scope>NUCLEOTIDE SEQUENCE [LARGE SCALE GENOMIC DNA]</scope>
    <source>
        <strain evidence="10">BK-3</strain>
    </source>
</reference>
<keyword evidence="6 8" id="KW-1133">Transmembrane helix</keyword>
<dbReference type="PANTHER" id="PTHR33908">
    <property type="entry name" value="MANNOSYLTRANSFERASE YKCB-RELATED"/>
    <property type="match status" value="1"/>
</dbReference>
<evidence type="ECO:0000256" key="7">
    <source>
        <dbReference type="ARBA" id="ARBA00023136"/>
    </source>
</evidence>
<dbReference type="GO" id="GO:0005886">
    <property type="term" value="C:plasma membrane"/>
    <property type="evidence" value="ECO:0007669"/>
    <property type="project" value="UniProtKB-SubCell"/>
</dbReference>
<gene>
    <name evidence="10" type="ORF">FHK82_05250</name>
</gene>
<evidence type="ECO:0000313" key="10">
    <source>
        <dbReference type="EMBL" id="TVT58120.1"/>
    </source>
</evidence>
<dbReference type="EMBL" id="VMRY01000010">
    <property type="protein sequence ID" value="TVT58120.1"/>
    <property type="molecule type" value="Genomic_DNA"/>
</dbReference>
<dbReference type="Pfam" id="PF13231">
    <property type="entry name" value="PMT_2"/>
    <property type="match status" value="1"/>
</dbReference>
<feature type="transmembrane region" description="Helical" evidence="8">
    <location>
        <begin position="291"/>
        <end position="313"/>
    </location>
</feature>
<keyword evidence="4 10" id="KW-0808">Transferase</keyword>
<dbReference type="AlphaFoldDB" id="A0A558DAS9"/>
<comment type="subcellular location">
    <subcellularLocation>
        <location evidence="1">Cell membrane</location>
        <topology evidence="1">Multi-pass membrane protein</topology>
    </subcellularLocation>
</comment>
<feature type="transmembrane region" description="Helical" evidence="8">
    <location>
        <begin position="164"/>
        <end position="193"/>
    </location>
</feature>
<evidence type="ECO:0000256" key="4">
    <source>
        <dbReference type="ARBA" id="ARBA00022679"/>
    </source>
</evidence>
<dbReference type="PANTHER" id="PTHR33908:SF9">
    <property type="entry name" value="BLL5595 PROTEIN"/>
    <property type="match status" value="1"/>
</dbReference>
<organism evidence="10 11">
    <name type="scientific">Sedimenticola thiotaurini</name>
    <dbReference type="NCBI Taxonomy" id="1543721"/>
    <lineage>
        <taxon>Bacteria</taxon>
        <taxon>Pseudomonadati</taxon>
        <taxon>Pseudomonadota</taxon>
        <taxon>Gammaproteobacteria</taxon>
        <taxon>Chromatiales</taxon>
        <taxon>Sedimenticolaceae</taxon>
        <taxon>Sedimenticola</taxon>
    </lineage>
</organism>
<dbReference type="GO" id="GO:0009103">
    <property type="term" value="P:lipopolysaccharide biosynthetic process"/>
    <property type="evidence" value="ECO:0007669"/>
    <property type="project" value="UniProtKB-ARBA"/>
</dbReference>
<evidence type="ECO:0000259" key="9">
    <source>
        <dbReference type="Pfam" id="PF13231"/>
    </source>
</evidence>
<dbReference type="Proteomes" id="UP000317355">
    <property type="component" value="Unassembled WGS sequence"/>
</dbReference>
<keyword evidence="5 8" id="KW-0812">Transmembrane</keyword>
<keyword evidence="2" id="KW-1003">Cell membrane</keyword>
<evidence type="ECO:0000313" key="11">
    <source>
        <dbReference type="Proteomes" id="UP000317355"/>
    </source>
</evidence>
<name>A0A558DAS9_9GAMM</name>
<keyword evidence="7 8" id="KW-0472">Membrane</keyword>
<evidence type="ECO:0000256" key="2">
    <source>
        <dbReference type="ARBA" id="ARBA00022475"/>
    </source>
</evidence>
<feature type="transmembrane region" description="Helical" evidence="8">
    <location>
        <begin position="351"/>
        <end position="372"/>
    </location>
</feature>
<keyword evidence="3" id="KW-0328">Glycosyltransferase</keyword>
<sequence>MSNPAVKNASSVWPLPPARLLFVVLALHLLLWTLIPALLNQNLPLDVIEGLVWGNEWQWGYDKHPPVSAWMMEGMAWLTGYSDWGQYLLSQLCVVIAFYAIWSIASEMVDQDHALLSVLLLEGVYFHNYTTPEFNANVALLFFWSLTLWFFWRSYKHDRLIDWILCGVFAALALLSKYFAAVLLLPLLLFLLLDKAGRHYFKRRHFYAGLSAALLLLAPHLIWMVANDFITIHYAMNRSGGSVESSLIDHIKNPLKFFAAYVAVVVPVLGMTYALGLSWRRATAVISRENLFVCLVFVLPLISVMLLSTVTGMRLRSMWAYPLFLPVGLLVASLFSVAATEWKLKRFMRTFVGINLFFISAYVAVQVLTPLYREAGKRTHFPGRELAAEVQRLWMNQTDKPLRYIGGDPWLAGNAAWYSGAASRPSVSIELNKARSPWVDDEAMRRDGALILWSMGSAASPSTFNPEVVDSYRERFGSLVVGAPIKIRSAAGGKSASLLIGWGIVPPAARLTENE</sequence>
<dbReference type="InterPro" id="IPR050297">
    <property type="entry name" value="LipidA_mod_glycosyltrf_83"/>
</dbReference>
<feature type="domain" description="Glycosyltransferase RgtA/B/C/D-like" evidence="9">
    <location>
        <begin position="63"/>
        <end position="223"/>
    </location>
</feature>
<feature type="transmembrane region" description="Helical" evidence="8">
    <location>
        <begin position="258"/>
        <end position="279"/>
    </location>
</feature>
<evidence type="ECO:0000256" key="6">
    <source>
        <dbReference type="ARBA" id="ARBA00022989"/>
    </source>
</evidence>
<evidence type="ECO:0000256" key="5">
    <source>
        <dbReference type="ARBA" id="ARBA00022692"/>
    </source>
</evidence>
<evidence type="ECO:0000256" key="8">
    <source>
        <dbReference type="SAM" id="Phobius"/>
    </source>
</evidence>
<protein>
    <submittedName>
        <fullName evidence="10">Glycosyltransferase family 39 protein</fullName>
    </submittedName>
</protein>
<feature type="transmembrane region" description="Helical" evidence="8">
    <location>
        <begin position="20"/>
        <end position="39"/>
    </location>
</feature>
<feature type="transmembrane region" description="Helical" evidence="8">
    <location>
        <begin position="84"/>
        <end position="105"/>
    </location>
</feature>
<feature type="transmembrane region" description="Helical" evidence="8">
    <location>
        <begin position="134"/>
        <end position="152"/>
    </location>
</feature>
<proteinExistence type="predicted"/>